<reference evidence="3" key="1">
    <citation type="submission" date="2024-04" db="EMBL/GenBank/DDBJ databases">
        <title>Salinicola lusitanus LLJ914,a marine bacterium isolated from the Okinawa Trough.</title>
        <authorList>
            <person name="Li J."/>
        </authorList>
    </citation>
    <scope>NUCLEOTIDE SEQUENCE [LARGE SCALE GENOMIC DNA]</scope>
</reference>
<accession>A0AAW0N0M4</accession>
<evidence type="ECO:0000256" key="1">
    <source>
        <dbReference type="SAM" id="MobiDB-lite"/>
    </source>
</evidence>
<protein>
    <submittedName>
        <fullName evidence="2">Uncharacterized protein</fullName>
    </submittedName>
</protein>
<comment type="caution">
    <text evidence="2">The sequence shown here is derived from an EMBL/GenBank/DDBJ whole genome shotgun (WGS) entry which is preliminary data.</text>
</comment>
<name>A0AAW0N0M4_9GOBI</name>
<evidence type="ECO:0000313" key="2">
    <source>
        <dbReference type="EMBL" id="KAK7882288.1"/>
    </source>
</evidence>
<gene>
    <name evidence="2" type="ORF">WMY93_028462</name>
</gene>
<dbReference type="Proteomes" id="UP001460270">
    <property type="component" value="Unassembled WGS sequence"/>
</dbReference>
<organism evidence="2 3">
    <name type="scientific">Mugilogobius chulae</name>
    <name type="common">yellowstripe goby</name>
    <dbReference type="NCBI Taxonomy" id="88201"/>
    <lineage>
        <taxon>Eukaryota</taxon>
        <taxon>Metazoa</taxon>
        <taxon>Chordata</taxon>
        <taxon>Craniata</taxon>
        <taxon>Vertebrata</taxon>
        <taxon>Euteleostomi</taxon>
        <taxon>Actinopterygii</taxon>
        <taxon>Neopterygii</taxon>
        <taxon>Teleostei</taxon>
        <taxon>Neoteleostei</taxon>
        <taxon>Acanthomorphata</taxon>
        <taxon>Gobiaria</taxon>
        <taxon>Gobiiformes</taxon>
        <taxon>Gobioidei</taxon>
        <taxon>Gobiidae</taxon>
        <taxon>Gobionellinae</taxon>
        <taxon>Mugilogobius</taxon>
    </lineage>
</organism>
<dbReference type="AlphaFoldDB" id="A0AAW0N0M4"/>
<keyword evidence="3" id="KW-1185">Reference proteome</keyword>
<proteinExistence type="predicted"/>
<dbReference type="EMBL" id="JBBPFD010000021">
    <property type="protein sequence ID" value="KAK7882288.1"/>
    <property type="molecule type" value="Genomic_DNA"/>
</dbReference>
<evidence type="ECO:0000313" key="3">
    <source>
        <dbReference type="Proteomes" id="UP001460270"/>
    </source>
</evidence>
<sequence length="134" mass="15131">MLPELAAGEVVEHWSYHTVQVDQSQAQHVRNRQMFHSVTDLCFICSSHPARFKPNGDLDDVTWEKANDEENDYGFHGRQSCFNRSLLGDLSSPQAPDDVRGAKKNHQKDTVNTNSSPSLCKVKLRSHCPLKSPQ</sequence>
<feature type="region of interest" description="Disordered" evidence="1">
    <location>
        <begin position="91"/>
        <end position="117"/>
    </location>
</feature>